<evidence type="ECO:0000256" key="13">
    <source>
        <dbReference type="SAM" id="MobiDB-lite"/>
    </source>
</evidence>
<name>A0AAV5R373_PICKL</name>
<evidence type="ECO:0000256" key="11">
    <source>
        <dbReference type="PROSITE-ProRule" id="PRU00175"/>
    </source>
</evidence>
<feature type="domain" description="RING-type" evidence="14">
    <location>
        <begin position="1124"/>
        <end position="1165"/>
    </location>
</feature>
<dbReference type="GO" id="GO:0005829">
    <property type="term" value="C:cytosol"/>
    <property type="evidence" value="ECO:0007669"/>
    <property type="project" value="TreeGrafter"/>
</dbReference>
<feature type="repeat" description="WD" evidence="12">
    <location>
        <begin position="243"/>
        <end position="285"/>
    </location>
</feature>
<evidence type="ECO:0000256" key="3">
    <source>
        <dbReference type="ARBA" id="ARBA00008863"/>
    </source>
</evidence>
<dbReference type="EMBL" id="BTGB01000003">
    <property type="protein sequence ID" value="GMM45737.1"/>
    <property type="molecule type" value="Genomic_DNA"/>
</dbReference>
<dbReference type="Gene3D" id="2.130.10.10">
    <property type="entry name" value="YVTN repeat-like/Quinoprotein amine dehydrogenase"/>
    <property type="match status" value="2"/>
</dbReference>
<dbReference type="GO" id="GO:0016239">
    <property type="term" value="P:positive regulation of macroautophagy"/>
    <property type="evidence" value="ECO:0007669"/>
    <property type="project" value="TreeGrafter"/>
</dbReference>
<feature type="region of interest" description="Disordered" evidence="13">
    <location>
        <begin position="70"/>
        <end position="111"/>
    </location>
</feature>
<feature type="compositionally biased region" description="Polar residues" evidence="13">
    <location>
        <begin position="18"/>
        <end position="38"/>
    </location>
</feature>
<dbReference type="GO" id="GO:0005774">
    <property type="term" value="C:vacuolar membrane"/>
    <property type="evidence" value="ECO:0007669"/>
    <property type="project" value="TreeGrafter"/>
</dbReference>
<dbReference type="PROSITE" id="PS50294">
    <property type="entry name" value="WD_REPEATS_REGION"/>
    <property type="match status" value="2"/>
</dbReference>
<evidence type="ECO:0000256" key="2">
    <source>
        <dbReference type="ARBA" id="ARBA00004116"/>
    </source>
</evidence>
<protein>
    <recommendedName>
        <fullName evidence="4">Restriction of telomere capping protein 1</fullName>
    </recommendedName>
</protein>
<dbReference type="InterPro" id="IPR037590">
    <property type="entry name" value="WDR24"/>
</dbReference>
<dbReference type="InterPro" id="IPR015943">
    <property type="entry name" value="WD40/YVTN_repeat-like_dom_sf"/>
</dbReference>
<feature type="compositionally biased region" description="Low complexity" evidence="13">
    <location>
        <begin position="896"/>
        <end position="906"/>
    </location>
</feature>
<dbReference type="GO" id="GO:1904263">
    <property type="term" value="P:positive regulation of TORC1 signaling"/>
    <property type="evidence" value="ECO:0007669"/>
    <property type="project" value="TreeGrafter"/>
</dbReference>
<keyword evidence="6 12" id="KW-0853">WD repeat</keyword>
<organism evidence="15 16">
    <name type="scientific">Pichia kluyveri</name>
    <name type="common">Yeast</name>
    <dbReference type="NCBI Taxonomy" id="36015"/>
    <lineage>
        <taxon>Eukaryota</taxon>
        <taxon>Fungi</taxon>
        <taxon>Dikarya</taxon>
        <taxon>Ascomycota</taxon>
        <taxon>Saccharomycotina</taxon>
        <taxon>Pichiomycetes</taxon>
        <taxon>Pichiales</taxon>
        <taxon>Pichiaceae</taxon>
        <taxon>Pichia</taxon>
    </lineage>
</organism>
<feature type="region of interest" description="Disordered" evidence="13">
    <location>
        <begin position="920"/>
        <end position="985"/>
    </location>
</feature>
<dbReference type="PROSITE" id="PS50082">
    <property type="entry name" value="WD_REPEATS_2"/>
    <property type="match status" value="2"/>
</dbReference>
<dbReference type="InterPro" id="IPR013083">
    <property type="entry name" value="Znf_RING/FYVE/PHD"/>
</dbReference>
<sequence length="1171" mass="132059">MSSINNNSSSSNDFISRLMSSSPSKTTIAHNTSPSTGSPIYLAETGRRPSGTMSRGMSYLYNNSFLNGGMSNNSSNNNNNNNNNGPVISPKNYNNNNNNNNHEYNSTNIDSSVSSSTNIEISNQNKFSHSLLPSLQNEPSFNETERSYFQSSNEILACDKSWETPNLIAIATPRNLQLLKVSNTDISLETELVMKQSGKAKIGTISDLSFGHQQYGRYLASSTITGSINIYHFDRGNRIKTSLIGHKRAVNSIDFNRISPYLLLSGSQDGKILIWDLRTSNSKPQMSLNGMAEAVRCCKFNNKKGNIISSVFDSGVIEKWDLRKNSTWEKRINAHSGPALTIDWHPELDYVITGGRDKQLQVWNLDSNSNDLKEPCHTIYTSDPIFKAKWCKGRGNNSILNTDIAISFFNNNSSVEIWNLNRKFIPKSVLNGHSAQITQILWRTPKHLITCSKDKSLIQYDVLKEKEFINNIKNGSLCWNPIQVNDLIVIKQDKFQFQGPFNKNSRNDNVVKEEEIEGESRSNSYNDLETYYEGKELENRENEDIKITVNNNIHSNSNSDDNIYKNNGDDENYFTNNNHYKSHPMLIHNNNNTSSITPPDHGMQLYEMSNSTHNGFSPTISSSFKFHRPTIMQSRQPSQVRILSHNYGPPPSWITPIHLPLPNNNIEKFKLLSSNYIIKDNNIDDVNSIVEICEYNAMIAAFVGFFRDCQTWRSIKMSIILDNEVKEEEEIENKLLNFAFDRKNSFSHSESNLGTSYGSESDVINNLGSEVSNKSYDDKSFDKSNSFINENAVEDDEGDTEDNDLTTKDNAENTNNLTDLVATNNSTQSDISHTKNQILADDVLKHSEDSKNKNEPVSVPIDIDNKFRNRLASNNIRPYRYSFTGSSVDFDDEKSGSPLSLSSSPLMKRTRSRIIMSLTSNANDDPSFHVSQSLDTRLSKTSDTKSQLTSIMKENNSNNKEEAGSHKSQSVKDQKSVGNDSKTKLQKKVHEYVPWNPSDMIEKACQYSNERGDIITCASLALLFATKYPNAIPAETAEEWIYEYHELLLRSGYFNNAATVLRIASETYESFKTIGQTKTSVKTLCCHCKKPLINESSKDRLMLKEGSQFGFWYCDRCHKQQSGCSYCGEPIKGNIVTLMGCGHGGHFGCFRSWFVDQNERECPLCGNPSVM</sequence>
<reference evidence="15 16" key="1">
    <citation type="journal article" date="2023" name="Elife">
        <title>Identification of key yeast species and microbe-microbe interactions impacting larval growth of Drosophila in the wild.</title>
        <authorList>
            <person name="Mure A."/>
            <person name="Sugiura Y."/>
            <person name="Maeda R."/>
            <person name="Honda K."/>
            <person name="Sakurai N."/>
            <person name="Takahashi Y."/>
            <person name="Watada M."/>
            <person name="Katoh T."/>
            <person name="Gotoh A."/>
            <person name="Gotoh Y."/>
            <person name="Taniguchi I."/>
            <person name="Nakamura K."/>
            <person name="Hayashi T."/>
            <person name="Katayama T."/>
            <person name="Uemura T."/>
            <person name="Hattori Y."/>
        </authorList>
    </citation>
    <scope>NUCLEOTIDE SEQUENCE [LARGE SCALE GENOMIC DNA]</scope>
    <source>
        <strain evidence="15 16">PK-24</strain>
    </source>
</reference>
<dbReference type="Proteomes" id="UP001378960">
    <property type="component" value="Unassembled WGS sequence"/>
</dbReference>
<dbReference type="Pfam" id="PF17120">
    <property type="entry name" value="zf-RING_16"/>
    <property type="match status" value="1"/>
</dbReference>
<feature type="compositionally biased region" description="Low complexity" evidence="13">
    <location>
        <begin position="92"/>
        <end position="111"/>
    </location>
</feature>
<comment type="similarity">
    <text evidence="3">Belongs to the WD repeat RTC1 family.</text>
</comment>
<dbReference type="InterPro" id="IPR001680">
    <property type="entry name" value="WD40_rpt"/>
</dbReference>
<dbReference type="GO" id="GO:0008270">
    <property type="term" value="F:zinc ion binding"/>
    <property type="evidence" value="ECO:0007669"/>
    <property type="project" value="UniProtKB-KW"/>
</dbReference>
<feature type="region of interest" description="Disordered" evidence="13">
    <location>
        <begin position="1"/>
        <end position="56"/>
    </location>
</feature>
<keyword evidence="7" id="KW-0479">Metal-binding</keyword>
<feature type="compositionally biased region" description="Low complexity" evidence="13">
    <location>
        <begin position="70"/>
        <end position="85"/>
    </location>
</feature>
<dbReference type="SMART" id="SM00320">
    <property type="entry name" value="WD40"/>
    <property type="match status" value="5"/>
</dbReference>
<dbReference type="Pfam" id="PF00400">
    <property type="entry name" value="WD40"/>
    <property type="match status" value="2"/>
</dbReference>
<dbReference type="GO" id="GO:0061700">
    <property type="term" value="C:GATOR2 complex"/>
    <property type="evidence" value="ECO:0007669"/>
    <property type="project" value="TreeGrafter"/>
</dbReference>
<keyword evidence="16" id="KW-1185">Reference proteome</keyword>
<dbReference type="AlphaFoldDB" id="A0AAV5R373"/>
<evidence type="ECO:0000256" key="9">
    <source>
        <dbReference type="ARBA" id="ARBA00022771"/>
    </source>
</evidence>
<evidence type="ECO:0000259" key="14">
    <source>
        <dbReference type="PROSITE" id="PS50089"/>
    </source>
</evidence>
<evidence type="ECO:0000256" key="5">
    <source>
        <dbReference type="ARBA" id="ARBA00022554"/>
    </source>
</evidence>
<keyword evidence="9 11" id="KW-0863">Zinc-finger</keyword>
<keyword evidence="5" id="KW-0926">Vacuole</keyword>
<feature type="compositionally biased region" description="Polar residues" evidence="13">
    <location>
        <begin position="944"/>
        <end position="958"/>
    </location>
</feature>
<feature type="region of interest" description="Disordered" evidence="13">
    <location>
        <begin position="886"/>
        <end position="906"/>
    </location>
</feature>
<dbReference type="SUPFAM" id="SSF50978">
    <property type="entry name" value="WD40 repeat-like"/>
    <property type="match status" value="1"/>
</dbReference>
<dbReference type="PANTHER" id="PTHR46200">
    <property type="entry name" value="GATOR COMPLEX PROTEIN WDR24"/>
    <property type="match status" value="1"/>
</dbReference>
<dbReference type="InterPro" id="IPR001841">
    <property type="entry name" value="Znf_RING"/>
</dbReference>
<comment type="function">
    <text evidence="1">May be involved in a process influencing telomere capping.</text>
</comment>
<evidence type="ECO:0000256" key="10">
    <source>
        <dbReference type="ARBA" id="ARBA00022833"/>
    </source>
</evidence>
<gene>
    <name evidence="15" type="ORF">DAPK24_023120</name>
</gene>
<dbReference type="SUPFAM" id="SSF57850">
    <property type="entry name" value="RING/U-box"/>
    <property type="match status" value="1"/>
</dbReference>
<evidence type="ECO:0000313" key="15">
    <source>
        <dbReference type="EMBL" id="GMM45737.1"/>
    </source>
</evidence>
<feature type="region of interest" description="Disordered" evidence="13">
    <location>
        <begin position="789"/>
        <end position="816"/>
    </location>
</feature>
<feature type="compositionally biased region" description="Basic and acidic residues" evidence="13">
    <location>
        <begin position="959"/>
        <end position="975"/>
    </location>
</feature>
<evidence type="ECO:0000256" key="6">
    <source>
        <dbReference type="ARBA" id="ARBA00022574"/>
    </source>
</evidence>
<dbReference type="SMART" id="SM00184">
    <property type="entry name" value="RING"/>
    <property type="match status" value="1"/>
</dbReference>
<keyword evidence="10" id="KW-0862">Zinc</keyword>
<keyword evidence="8" id="KW-0677">Repeat</keyword>
<dbReference type="InterPro" id="IPR036322">
    <property type="entry name" value="WD40_repeat_dom_sf"/>
</dbReference>
<feature type="repeat" description="WD" evidence="12">
    <location>
        <begin position="332"/>
        <end position="373"/>
    </location>
</feature>
<evidence type="ECO:0000313" key="16">
    <source>
        <dbReference type="Proteomes" id="UP001378960"/>
    </source>
</evidence>
<dbReference type="InterPro" id="IPR049566">
    <property type="entry name" value="WDR59_RTC1-like_RING_Znf"/>
</dbReference>
<feature type="compositionally biased region" description="Low complexity" evidence="13">
    <location>
        <begin position="1"/>
        <end position="12"/>
    </location>
</feature>
<proteinExistence type="inferred from homology"/>
<dbReference type="PANTHER" id="PTHR46200:SF1">
    <property type="entry name" value="GATOR COMPLEX PROTEIN WDR24"/>
    <property type="match status" value="1"/>
</dbReference>
<evidence type="ECO:0000256" key="1">
    <source>
        <dbReference type="ARBA" id="ARBA00002738"/>
    </source>
</evidence>
<dbReference type="Gene3D" id="3.30.40.10">
    <property type="entry name" value="Zinc/RING finger domain, C3HC4 (zinc finger)"/>
    <property type="match status" value="1"/>
</dbReference>
<dbReference type="InterPro" id="IPR019775">
    <property type="entry name" value="WD40_repeat_CS"/>
</dbReference>
<feature type="compositionally biased region" description="Acidic residues" evidence="13">
    <location>
        <begin position="792"/>
        <end position="804"/>
    </location>
</feature>
<comment type="subcellular location">
    <subcellularLocation>
        <location evidence="2">Vacuole</location>
    </subcellularLocation>
</comment>
<feature type="compositionally biased region" description="Polar residues" evidence="13">
    <location>
        <begin position="920"/>
        <end position="936"/>
    </location>
</feature>
<dbReference type="PROSITE" id="PS50089">
    <property type="entry name" value="ZF_RING_2"/>
    <property type="match status" value="1"/>
</dbReference>
<accession>A0AAV5R373</accession>
<comment type="caution">
    <text evidence="15">The sequence shown here is derived from an EMBL/GenBank/DDBJ whole genome shotgun (WGS) entry which is preliminary data.</text>
</comment>
<evidence type="ECO:0000256" key="12">
    <source>
        <dbReference type="PROSITE-ProRule" id="PRU00221"/>
    </source>
</evidence>
<evidence type="ECO:0000256" key="7">
    <source>
        <dbReference type="ARBA" id="ARBA00022723"/>
    </source>
</evidence>
<evidence type="ECO:0000256" key="4">
    <source>
        <dbReference type="ARBA" id="ARBA00015098"/>
    </source>
</evidence>
<evidence type="ECO:0000256" key="8">
    <source>
        <dbReference type="ARBA" id="ARBA00022737"/>
    </source>
</evidence>
<dbReference type="PROSITE" id="PS00678">
    <property type="entry name" value="WD_REPEATS_1"/>
    <property type="match status" value="2"/>
</dbReference>